<comment type="caution">
    <text evidence="1">The sequence shown here is derived from an EMBL/GenBank/DDBJ whole genome shotgun (WGS) entry which is preliminary data.</text>
</comment>
<proteinExistence type="predicted"/>
<sequence>MLESQKKRDEVEKCSDPIFNVPHDEIDVETMLMESDSENAVVGLDEVAGKIDNKYNDLKMQNNEIGTVYDNEKVFGWWSNDAEGDELNEGKSLMYKTELNNEKMLNNIEMREMEIISIPVVKVESNDNGHEAPDGRVENVSNEMKHIEGIRDEKRKYTHYHEYTSHDETSCRDKRPAGDHGLVKKIERDKRGIMVVRIKG</sequence>
<evidence type="ECO:0000313" key="2">
    <source>
        <dbReference type="Proteomes" id="UP000439903"/>
    </source>
</evidence>
<dbReference type="AlphaFoldDB" id="A0A8H4EPK5"/>
<dbReference type="OrthoDB" id="2493030at2759"/>
<name>A0A8H4EPK5_GIGMA</name>
<reference evidence="1 2" key="1">
    <citation type="journal article" date="2019" name="Environ. Microbiol.">
        <title>At the nexus of three kingdoms: the genome of the mycorrhizal fungus Gigaspora margarita provides insights into plant, endobacterial and fungal interactions.</title>
        <authorList>
            <person name="Venice F."/>
            <person name="Ghignone S."/>
            <person name="Salvioli di Fossalunga A."/>
            <person name="Amselem J."/>
            <person name="Novero M."/>
            <person name="Xianan X."/>
            <person name="Sedzielewska Toro K."/>
            <person name="Morin E."/>
            <person name="Lipzen A."/>
            <person name="Grigoriev I.V."/>
            <person name="Henrissat B."/>
            <person name="Martin F.M."/>
            <person name="Bonfante P."/>
        </authorList>
    </citation>
    <scope>NUCLEOTIDE SEQUENCE [LARGE SCALE GENOMIC DNA]</scope>
    <source>
        <strain evidence="1 2">BEG34</strain>
    </source>
</reference>
<protein>
    <submittedName>
        <fullName evidence="1">Uncharacterized protein</fullName>
    </submittedName>
</protein>
<evidence type="ECO:0000313" key="1">
    <source>
        <dbReference type="EMBL" id="KAF0529717.1"/>
    </source>
</evidence>
<gene>
    <name evidence="1" type="ORF">F8M41_012655</name>
</gene>
<dbReference type="Proteomes" id="UP000439903">
    <property type="component" value="Unassembled WGS sequence"/>
</dbReference>
<organism evidence="1 2">
    <name type="scientific">Gigaspora margarita</name>
    <dbReference type="NCBI Taxonomy" id="4874"/>
    <lineage>
        <taxon>Eukaryota</taxon>
        <taxon>Fungi</taxon>
        <taxon>Fungi incertae sedis</taxon>
        <taxon>Mucoromycota</taxon>
        <taxon>Glomeromycotina</taxon>
        <taxon>Glomeromycetes</taxon>
        <taxon>Diversisporales</taxon>
        <taxon>Gigasporaceae</taxon>
        <taxon>Gigaspora</taxon>
    </lineage>
</organism>
<dbReference type="EMBL" id="WTPW01000258">
    <property type="protein sequence ID" value="KAF0529717.1"/>
    <property type="molecule type" value="Genomic_DNA"/>
</dbReference>
<accession>A0A8H4EPK5</accession>
<keyword evidence="2" id="KW-1185">Reference proteome</keyword>